<comment type="caution">
    <text evidence="5">The sequence shown here is derived from an EMBL/GenBank/DDBJ whole genome shotgun (WGS) entry which is preliminary data.</text>
</comment>
<dbReference type="PANTHER" id="PTHR46402">
    <property type="entry name" value="SET AND MYND DOMAIN-CONTAINING PROTEIN 5"/>
    <property type="match status" value="1"/>
</dbReference>
<organism evidence="5 6">
    <name type="scientific">Parthenolecanium corni</name>
    <dbReference type="NCBI Taxonomy" id="536013"/>
    <lineage>
        <taxon>Eukaryota</taxon>
        <taxon>Metazoa</taxon>
        <taxon>Ecdysozoa</taxon>
        <taxon>Arthropoda</taxon>
        <taxon>Hexapoda</taxon>
        <taxon>Insecta</taxon>
        <taxon>Pterygota</taxon>
        <taxon>Neoptera</taxon>
        <taxon>Paraneoptera</taxon>
        <taxon>Hemiptera</taxon>
        <taxon>Sternorrhyncha</taxon>
        <taxon>Coccoidea</taxon>
        <taxon>Coccidae</taxon>
        <taxon>Parthenolecanium</taxon>
    </lineage>
</organism>
<dbReference type="GO" id="GO:0032259">
    <property type="term" value="P:methylation"/>
    <property type="evidence" value="ECO:0007669"/>
    <property type="project" value="UniProtKB-KW"/>
</dbReference>
<dbReference type="Proteomes" id="UP001367676">
    <property type="component" value="Unassembled WGS sequence"/>
</dbReference>
<dbReference type="Gene3D" id="2.170.270.10">
    <property type="entry name" value="SET domain"/>
    <property type="match status" value="1"/>
</dbReference>
<dbReference type="PROSITE" id="PS50280">
    <property type="entry name" value="SET"/>
    <property type="match status" value="1"/>
</dbReference>
<dbReference type="EMBL" id="JBBCAQ010000038">
    <property type="protein sequence ID" value="KAK7571815.1"/>
    <property type="molecule type" value="Genomic_DNA"/>
</dbReference>
<dbReference type="GO" id="GO:0042799">
    <property type="term" value="F:histone H4K20 methyltransferase activity"/>
    <property type="evidence" value="ECO:0007669"/>
    <property type="project" value="TreeGrafter"/>
</dbReference>
<dbReference type="GO" id="GO:0045814">
    <property type="term" value="P:negative regulation of gene expression, epigenetic"/>
    <property type="evidence" value="ECO:0007669"/>
    <property type="project" value="TreeGrafter"/>
</dbReference>
<keyword evidence="3" id="KW-0949">S-adenosyl-L-methionine</keyword>
<dbReference type="InterPro" id="IPR001214">
    <property type="entry name" value="SET_dom"/>
</dbReference>
<evidence type="ECO:0000259" key="4">
    <source>
        <dbReference type="PROSITE" id="PS50280"/>
    </source>
</evidence>
<dbReference type="Pfam" id="PF00856">
    <property type="entry name" value="SET"/>
    <property type="match status" value="1"/>
</dbReference>
<gene>
    <name evidence="5" type="ORF">V9T40_014287</name>
</gene>
<name>A0AAN9XXD3_9HEMI</name>
<keyword evidence="2" id="KW-0808">Transferase</keyword>
<accession>A0AAN9XXD3</accession>
<reference evidence="5 6" key="1">
    <citation type="submission" date="2024-03" db="EMBL/GenBank/DDBJ databases">
        <title>Adaptation during the transition from Ophiocordyceps entomopathogen to insect associate is accompanied by gene loss and intensified selection.</title>
        <authorList>
            <person name="Ward C.M."/>
            <person name="Onetto C.A."/>
            <person name="Borneman A.R."/>
        </authorList>
    </citation>
    <scope>NUCLEOTIDE SEQUENCE [LARGE SCALE GENOMIC DNA]</scope>
    <source>
        <strain evidence="5">AWRI1</strain>
        <tissue evidence="5">Single Adult Female</tissue>
    </source>
</reference>
<dbReference type="AlphaFoldDB" id="A0AAN9XXD3"/>
<evidence type="ECO:0000256" key="3">
    <source>
        <dbReference type="ARBA" id="ARBA00022691"/>
    </source>
</evidence>
<dbReference type="PANTHER" id="PTHR46402:SF2">
    <property type="entry name" value="HISTONE-LYSINE N-TRIMETHYLTRANSFERASE SMYD5"/>
    <property type="match status" value="1"/>
</dbReference>
<evidence type="ECO:0000313" key="6">
    <source>
        <dbReference type="Proteomes" id="UP001367676"/>
    </source>
</evidence>
<proteinExistence type="predicted"/>
<keyword evidence="1" id="KW-0489">Methyltransferase</keyword>
<feature type="domain" description="SET" evidence="4">
    <location>
        <begin position="12"/>
        <end position="276"/>
    </location>
</feature>
<evidence type="ECO:0000256" key="2">
    <source>
        <dbReference type="ARBA" id="ARBA00022679"/>
    </source>
</evidence>
<evidence type="ECO:0000313" key="5">
    <source>
        <dbReference type="EMBL" id="KAK7571815.1"/>
    </source>
</evidence>
<dbReference type="SUPFAM" id="SSF82199">
    <property type="entry name" value="SET domain"/>
    <property type="match status" value="1"/>
</dbReference>
<keyword evidence="6" id="KW-1185">Reference proteome</keyword>
<dbReference type="Gene3D" id="6.10.140.2220">
    <property type="match status" value="1"/>
</dbReference>
<evidence type="ECO:0000256" key="1">
    <source>
        <dbReference type="ARBA" id="ARBA00022603"/>
    </source>
</evidence>
<dbReference type="SMART" id="SM00317">
    <property type="entry name" value="SET"/>
    <property type="match status" value="1"/>
</dbReference>
<dbReference type="InterPro" id="IPR046341">
    <property type="entry name" value="SET_dom_sf"/>
</dbReference>
<dbReference type="Gene3D" id="1.10.220.160">
    <property type="match status" value="1"/>
</dbReference>
<protein>
    <recommendedName>
        <fullName evidence="4">SET domain-containing protein</fullName>
    </recommendedName>
</protein>
<sequence>MASAISEIPQIPNVEQRYIEGKGRCLFATQPFKKGETIFVEDPIIACQFAWNKSYDYSACDHCMKQIHYPPESMNIMLLAKLVATIHLAENREAMYNQFMQFCHISCDDKGASTSTLLGEKFQCDIDNMWHLFSSALHERCSNGQDDPVIKTVELIFLMLLTREGFIKMLSLVARNGQGIGTSILAQWANKVLSMNVCADDQTDYDSLIENIYQEIENHVGIFINNEGSGLYSMQSCINHSCAPNAKIAFPFNCSRLALVAKKDILPGEEIFITYLDKCSRKRSCHSRRKILQNHYLFECMCSKCLLDSTNEPDVTSDDDDDDDDMDEDM</sequence>